<dbReference type="Gene3D" id="2.40.30.170">
    <property type="match status" value="1"/>
</dbReference>
<protein>
    <submittedName>
        <fullName evidence="7">Efflux RND transporter periplasmic adaptor subunit</fullName>
    </submittedName>
</protein>
<keyword evidence="3" id="KW-0732">Signal</keyword>
<accession>A0ABT6B8T3</accession>
<evidence type="ECO:0000256" key="3">
    <source>
        <dbReference type="SAM" id="SignalP"/>
    </source>
</evidence>
<dbReference type="NCBIfam" id="TIGR01730">
    <property type="entry name" value="RND_mfp"/>
    <property type="match status" value="1"/>
</dbReference>
<evidence type="ECO:0000313" key="7">
    <source>
        <dbReference type="EMBL" id="MDF4024526.1"/>
    </source>
</evidence>
<keyword evidence="8" id="KW-1185">Reference proteome</keyword>
<dbReference type="Pfam" id="PF25973">
    <property type="entry name" value="BSH_CzcB"/>
    <property type="match status" value="1"/>
</dbReference>
<feature type="signal peptide" evidence="3">
    <location>
        <begin position="1"/>
        <end position="27"/>
    </location>
</feature>
<name>A0ABT6B8T3_9GAMM</name>
<keyword evidence="2" id="KW-0813">Transport</keyword>
<evidence type="ECO:0000313" key="8">
    <source>
        <dbReference type="Proteomes" id="UP001528850"/>
    </source>
</evidence>
<reference evidence="7 8" key="1">
    <citation type="journal article" date="2024" name="Curr. Microbiol.">
        <title>Luteibacter sahnii sp. nov., A Novel Yellow-Colored Xanthomonadin Pigment Producing Probiotic Bacterium from Healthy Rice Seed Microbiome.</title>
        <authorList>
            <person name="Jaiswal G."/>
            <person name="Rana R."/>
            <person name="Nayak P.K."/>
            <person name="Chouhan R."/>
            <person name="Gandhi S.G."/>
            <person name="Patel H.K."/>
            <person name="Patil P.B."/>
        </authorList>
    </citation>
    <scope>NUCLEOTIDE SEQUENCE [LARGE SCALE GENOMIC DNA]</scope>
    <source>
        <strain evidence="7 8">PPL201</strain>
    </source>
</reference>
<evidence type="ECO:0000259" key="6">
    <source>
        <dbReference type="Pfam" id="PF25975"/>
    </source>
</evidence>
<dbReference type="InterPro" id="IPR051909">
    <property type="entry name" value="MFP_Cation_Efflux"/>
</dbReference>
<dbReference type="Gene3D" id="2.40.420.20">
    <property type="match status" value="1"/>
</dbReference>
<dbReference type="PANTHER" id="PTHR30097:SF4">
    <property type="entry name" value="SLR6042 PROTEIN"/>
    <property type="match status" value="1"/>
</dbReference>
<dbReference type="PANTHER" id="PTHR30097">
    <property type="entry name" value="CATION EFFLUX SYSTEM PROTEIN CUSB"/>
    <property type="match status" value="1"/>
</dbReference>
<comment type="similarity">
    <text evidence="1">Belongs to the membrane fusion protein (MFP) (TC 8.A.1) family.</text>
</comment>
<proteinExistence type="inferred from homology"/>
<dbReference type="Pfam" id="PF25975">
    <property type="entry name" value="CzcB_C"/>
    <property type="match status" value="1"/>
</dbReference>
<dbReference type="EMBL" id="JARJJS010000001">
    <property type="protein sequence ID" value="MDF4024526.1"/>
    <property type="molecule type" value="Genomic_DNA"/>
</dbReference>
<evidence type="ECO:0000259" key="5">
    <source>
        <dbReference type="Pfam" id="PF25973"/>
    </source>
</evidence>
<feature type="domain" description="CzcB-like C-terminal circularly permuted SH3-like" evidence="6">
    <location>
        <begin position="301"/>
        <end position="363"/>
    </location>
</feature>
<dbReference type="InterPro" id="IPR058649">
    <property type="entry name" value="CzcB_C"/>
</dbReference>
<gene>
    <name evidence="7" type="ORF">P3W24_06085</name>
</gene>
<dbReference type="Gene3D" id="2.40.50.100">
    <property type="match status" value="1"/>
</dbReference>
<evidence type="ECO:0000256" key="2">
    <source>
        <dbReference type="ARBA" id="ARBA00022448"/>
    </source>
</evidence>
<organism evidence="7 8">
    <name type="scientific">Luteibacter sahnii</name>
    <dbReference type="NCBI Taxonomy" id="3021977"/>
    <lineage>
        <taxon>Bacteria</taxon>
        <taxon>Pseudomonadati</taxon>
        <taxon>Pseudomonadota</taxon>
        <taxon>Gammaproteobacteria</taxon>
        <taxon>Lysobacterales</taxon>
        <taxon>Rhodanobacteraceae</taxon>
        <taxon>Luteibacter</taxon>
    </lineage>
</organism>
<evidence type="ECO:0000256" key="1">
    <source>
        <dbReference type="ARBA" id="ARBA00009477"/>
    </source>
</evidence>
<feature type="domain" description="CzcB-like barrel-sandwich hybrid" evidence="5">
    <location>
        <begin position="81"/>
        <end position="216"/>
    </location>
</feature>
<dbReference type="InterPro" id="IPR058792">
    <property type="entry name" value="Beta-barrel_RND_2"/>
</dbReference>
<dbReference type="Proteomes" id="UP001528850">
    <property type="component" value="Unassembled WGS sequence"/>
</dbReference>
<evidence type="ECO:0000259" key="4">
    <source>
        <dbReference type="Pfam" id="PF25954"/>
    </source>
</evidence>
<dbReference type="InterPro" id="IPR006143">
    <property type="entry name" value="RND_pump_MFP"/>
</dbReference>
<feature type="domain" description="CusB-like beta-barrel" evidence="4">
    <location>
        <begin position="221"/>
        <end position="293"/>
    </location>
</feature>
<feature type="chain" id="PRO_5045801746" evidence="3">
    <location>
        <begin position="28"/>
        <end position="374"/>
    </location>
</feature>
<dbReference type="Pfam" id="PF25954">
    <property type="entry name" value="Beta-barrel_RND_2"/>
    <property type="match status" value="1"/>
</dbReference>
<sequence length="374" mass="39761">MMRDSFRLTAVTLAVALTVASPRAAVAGQAPPASDAPAFHPLALDAAAIKEAGIVVANAALRSVTDQVRAPGEVKVDAYATALVSPRVASQVIARKVKRGDVVRKGQPLVVLSSVDVAQTQGELIVAAQDWARVSSLGPEAVSARRYNESLVQRDQARAKLKAYGLSDGQISALVKRGSSAADGRFELIAPQDGRVTTDSFIVGERIEPGRALFTVVAESSVWVDARLAPAVAEQVHPGAPATIVAHDSETQGKVIQRAHQTDERTRTVDVRIDVPNDKDRLHPGELVEARIAITSQAQQLAVPAEAVVLLQNQPTVFVRGKKPGQFEPVPVDVGETRDGWTDIKQGLTQGTPYVSKGAFTLKARILRSQLGDE</sequence>
<dbReference type="InterPro" id="IPR058647">
    <property type="entry name" value="BSH_CzcB-like"/>
</dbReference>
<dbReference type="SUPFAM" id="SSF111369">
    <property type="entry name" value="HlyD-like secretion proteins"/>
    <property type="match status" value="1"/>
</dbReference>
<comment type="caution">
    <text evidence="7">The sequence shown here is derived from an EMBL/GenBank/DDBJ whole genome shotgun (WGS) entry which is preliminary data.</text>
</comment>